<keyword evidence="3" id="KW-1185">Reference proteome</keyword>
<feature type="region of interest" description="Disordered" evidence="1">
    <location>
        <begin position="548"/>
        <end position="574"/>
    </location>
</feature>
<organism evidence="2 3">
    <name type="scientific">Ceriporiopsis subvermispora (strain B)</name>
    <name type="common">White-rot fungus</name>
    <name type="synonym">Gelatoporia subvermispora</name>
    <dbReference type="NCBI Taxonomy" id="914234"/>
    <lineage>
        <taxon>Eukaryota</taxon>
        <taxon>Fungi</taxon>
        <taxon>Dikarya</taxon>
        <taxon>Basidiomycota</taxon>
        <taxon>Agaricomycotina</taxon>
        <taxon>Agaricomycetes</taxon>
        <taxon>Polyporales</taxon>
        <taxon>Gelatoporiaceae</taxon>
        <taxon>Gelatoporia</taxon>
    </lineage>
</organism>
<feature type="compositionally biased region" description="Polar residues" evidence="1">
    <location>
        <begin position="328"/>
        <end position="344"/>
    </location>
</feature>
<feature type="compositionally biased region" description="Polar residues" evidence="1">
    <location>
        <begin position="704"/>
        <end position="716"/>
    </location>
</feature>
<accession>M2RES3</accession>
<protein>
    <submittedName>
        <fullName evidence="2">Uncharacterized protein</fullName>
    </submittedName>
</protein>
<feature type="compositionally biased region" description="Pro residues" evidence="1">
    <location>
        <begin position="754"/>
        <end position="766"/>
    </location>
</feature>
<feature type="compositionally biased region" description="Basic and acidic residues" evidence="1">
    <location>
        <begin position="784"/>
        <end position="798"/>
    </location>
</feature>
<feature type="region of interest" description="Disordered" evidence="1">
    <location>
        <begin position="657"/>
        <end position="867"/>
    </location>
</feature>
<feature type="compositionally biased region" description="Basic and acidic residues" evidence="1">
    <location>
        <begin position="687"/>
        <end position="703"/>
    </location>
</feature>
<dbReference type="Proteomes" id="UP000016930">
    <property type="component" value="Unassembled WGS sequence"/>
</dbReference>
<feature type="compositionally biased region" description="Polar residues" evidence="1">
    <location>
        <begin position="831"/>
        <end position="867"/>
    </location>
</feature>
<dbReference type="AlphaFoldDB" id="M2RES3"/>
<dbReference type="OrthoDB" id="3265918at2759"/>
<gene>
    <name evidence="2" type="ORF">CERSUDRAFT_65676</name>
</gene>
<feature type="compositionally biased region" description="Polar residues" evidence="1">
    <location>
        <begin position="290"/>
        <end position="305"/>
    </location>
</feature>
<feature type="compositionally biased region" description="Basic and acidic residues" evidence="1">
    <location>
        <begin position="726"/>
        <end position="742"/>
    </location>
</feature>
<dbReference type="STRING" id="914234.M2RES3"/>
<name>M2RES3_CERS8</name>
<dbReference type="EMBL" id="KB445797">
    <property type="protein sequence ID" value="EMD36927.1"/>
    <property type="molecule type" value="Genomic_DNA"/>
</dbReference>
<dbReference type="HOGENOM" id="CLU_330639_0_0_1"/>
<feature type="region of interest" description="Disordered" evidence="1">
    <location>
        <begin position="450"/>
        <end position="471"/>
    </location>
</feature>
<evidence type="ECO:0000313" key="2">
    <source>
        <dbReference type="EMBL" id="EMD36927.1"/>
    </source>
</evidence>
<evidence type="ECO:0000256" key="1">
    <source>
        <dbReference type="SAM" id="MobiDB-lite"/>
    </source>
</evidence>
<reference evidence="2 3" key="1">
    <citation type="journal article" date="2012" name="Proc. Natl. Acad. Sci. U.S.A.">
        <title>Comparative genomics of Ceriporiopsis subvermispora and Phanerochaete chrysosporium provide insight into selective ligninolysis.</title>
        <authorList>
            <person name="Fernandez-Fueyo E."/>
            <person name="Ruiz-Duenas F.J."/>
            <person name="Ferreira P."/>
            <person name="Floudas D."/>
            <person name="Hibbett D.S."/>
            <person name="Canessa P."/>
            <person name="Larrondo L.F."/>
            <person name="James T.Y."/>
            <person name="Seelenfreund D."/>
            <person name="Lobos S."/>
            <person name="Polanco R."/>
            <person name="Tello M."/>
            <person name="Honda Y."/>
            <person name="Watanabe T."/>
            <person name="Watanabe T."/>
            <person name="Ryu J.S."/>
            <person name="Kubicek C.P."/>
            <person name="Schmoll M."/>
            <person name="Gaskell J."/>
            <person name="Hammel K.E."/>
            <person name="St John F.J."/>
            <person name="Vanden Wymelenberg A."/>
            <person name="Sabat G."/>
            <person name="Splinter BonDurant S."/>
            <person name="Syed K."/>
            <person name="Yadav J.S."/>
            <person name="Doddapaneni H."/>
            <person name="Subramanian V."/>
            <person name="Lavin J.L."/>
            <person name="Oguiza J.A."/>
            <person name="Perez G."/>
            <person name="Pisabarro A.G."/>
            <person name="Ramirez L."/>
            <person name="Santoyo F."/>
            <person name="Master E."/>
            <person name="Coutinho P.M."/>
            <person name="Henrissat B."/>
            <person name="Lombard V."/>
            <person name="Magnuson J.K."/>
            <person name="Kuees U."/>
            <person name="Hori C."/>
            <person name="Igarashi K."/>
            <person name="Samejima M."/>
            <person name="Held B.W."/>
            <person name="Barry K.W."/>
            <person name="LaButti K.M."/>
            <person name="Lapidus A."/>
            <person name="Lindquist E.A."/>
            <person name="Lucas S.M."/>
            <person name="Riley R."/>
            <person name="Salamov A.A."/>
            <person name="Hoffmeister D."/>
            <person name="Schwenk D."/>
            <person name="Hadar Y."/>
            <person name="Yarden O."/>
            <person name="de Vries R.P."/>
            <person name="Wiebenga A."/>
            <person name="Stenlid J."/>
            <person name="Eastwood D."/>
            <person name="Grigoriev I.V."/>
            <person name="Berka R.M."/>
            <person name="Blanchette R.A."/>
            <person name="Kersten P."/>
            <person name="Martinez A.T."/>
            <person name="Vicuna R."/>
            <person name="Cullen D."/>
        </authorList>
    </citation>
    <scope>NUCLEOTIDE SEQUENCE [LARGE SCALE GENOMIC DNA]</scope>
    <source>
        <strain evidence="2 3">B</strain>
    </source>
</reference>
<sequence length="867" mass="96001">MLKCPEFSRLPRLSSLPRSVNFKRTTPGSLSPYLGAPPTTRILDPSHPAASIPRNKVLTSFPHLRTDGFLLRAVPKALLYAPESPYPDPPYGPPAKDARKVNVSLLKIVAKRGVHKSAVIRSRVSIKFKTALSMIVTRGAHAEEDRKGRTRIVFRQEEAGKDRWTLENWTYLAHMNLELYRMPYTKLIPDLRRSLEMIRARAEKLEAQWRSLHSSRTPIVGRLQSNMRTKPQAQVQNPPARPQTRTSPQHKPGFVPTPRPAGQDRSYSEPSHVSVPRRDGRHAAEHKPLQHSTSGPSSASNTASHPNARHRGQDASSPYIRPRYVGLNTPTTLHNPSQRTSGRSYNHREYSTLQCASRASLCRLPAPLSSSISRLASSSATSPETLAAPKDAPSHQGTSAPAESALLQGAQDERAAQGPLHEMVDELLRDAAAAQRSGSGSIERMFSAATKDGPAKDPVQDAAAAPEDTVRESGEMVLGEEDEDEEAWKVQHELLLAGAGTTFAAPWHHGGVDPFAYWPAEQRRVANPHKQTKLQKAAAEEAQFPSVYDHGNVTDPVRSLRTQTSPPLGRPSPVIDNTIEARKAALELLRPTLTELIAFSKSRARTPRIVNKRVWWARRRKLIFDTWKKQALYRRMGILSHRELDDPNSRWQEELSFGLKPEVDTPTRETQSSEEQENLDSSGQKKTGIDLKPEVSTPRHETQSLENQDSCVTPASKTGAPPRPKTRQDLSAGREDSPKDDFGDGAPFDLRSPGLPPSKIPPPPPSLETSSEHTPFGFKSALPRKAESRERPRTERTRPPSGPNRVSLDFKGRQPFGLRAPPPQAEVASDELSQLATIINSDPPSSKVPQGEQSYLAQTSKPTQRKW</sequence>
<feature type="region of interest" description="Disordered" evidence="1">
    <location>
        <begin position="216"/>
        <end position="346"/>
    </location>
</feature>
<feature type="compositionally biased region" description="Basic and acidic residues" evidence="1">
    <location>
        <begin position="276"/>
        <end position="288"/>
    </location>
</feature>
<proteinExistence type="predicted"/>
<feature type="region of interest" description="Disordered" evidence="1">
    <location>
        <begin position="375"/>
        <end position="402"/>
    </location>
</feature>
<feature type="compositionally biased region" description="Polar residues" evidence="1">
    <location>
        <begin position="216"/>
        <end position="249"/>
    </location>
</feature>
<evidence type="ECO:0000313" key="3">
    <source>
        <dbReference type="Proteomes" id="UP000016930"/>
    </source>
</evidence>